<proteinExistence type="predicted"/>
<accession>A0A915DDF9</accession>
<sequence>MDRLYSSQIVFRSDIAFIEYLSSVDDCLEWTSNGMPKHVLCVENVISLHRFDRYALIIGPSAQSMDYLMKQFPSIQKTGFHDNSFREES</sequence>
<evidence type="ECO:0000313" key="1">
    <source>
        <dbReference type="Proteomes" id="UP000887574"/>
    </source>
</evidence>
<protein>
    <submittedName>
        <fullName evidence="2">Uncharacterized protein</fullName>
    </submittedName>
</protein>
<dbReference type="AlphaFoldDB" id="A0A915DDF9"/>
<name>A0A915DDF9_9BILA</name>
<dbReference type="Gene3D" id="3.40.50.300">
    <property type="entry name" value="P-loop containing nucleotide triphosphate hydrolases"/>
    <property type="match status" value="1"/>
</dbReference>
<reference evidence="2" key="1">
    <citation type="submission" date="2022-11" db="UniProtKB">
        <authorList>
            <consortium name="WormBaseParasite"/>
        </authorList>
    </citation>
    <scope>IDENTIFICATION</scope>
</reference>
<keyword evidence="1" id="KW-1185">Reference proteome</keyword>
<dbReference type="Proteomes" id="UP000887574">
    <property type="component" value="Unplaced"/>
</dbReference>
<organism evidence="1 2">
    <name type="scientific">Ditylenchus dipsaci</name>
    <dbReference type="NCBI Taxonomy" id="166011"/>
    <lineage>
        <taxon>Eukaryota</taxon>
        <taxon>Metazoa</taxon>
        <taxon>Ecdysozoa</taxon>
        <taxon>Nematoda</taxon>
        <taxon>Chromadorea</taxon>
        <taxon>Rhabditida</taxon>
        <taxon>Tylenchina</taxon>
        <taxon>Tylenchomorpha</taxon>
        <taxon>Sphaerularioidea</taxon>
        <taxon>Anguinidae</taxon>
        <taxon>Anguininae</taxon>
        <taxon>Ditylenchus</taxon>
    </lineage>
</organism>
<dbReference type="InterPro" id="IPR027417">
    <property type="entry name" value="P-loop_NTPase"/>
</dbReference>
<dbReference type="WBParaSite" id="jg18060">
    <property type="protein sequence ID" value="jg18060"/>
    <property type="gene ID" value="jg18060"/>
</dbReference>
<evidence type="ECO:0000313" key="2">
    <source>
        <dbReference type="WBParaSite" id="jg18060"/>
    </source>
</evidence>